<keyword evidence="1" id="KW-0812">Transmembrane</keyword>
<dbReference type="PROSITE" id="PS52016">
    <property type="entry name" value="TONB_DEPENDENT_REC_3"/>
    <property type="match status" value="1"/>
</dbReference>
<evidence type="ECO:0000256" key="2">
    <source>
        <dbReference type="RuleBase" id="RU003357"/>
    </source>
</evidence>
<evidence type="ECO:0000259" key="5">
    <source>
        <dbReference type="Pfam" id="PF00593"/>
    </source>
</evidence>
<dbReference type="Pfam" id="PF00593">
    <property type="entry name" value="TonB_dep_Rec_b-barrel"/>
    <property type="match status" value="1"/>
</dbReference>
<reference evidence="7 8" key="1">
    <citation type="submission" date="2021-06" db="EMBL/GenBank/DDBJ databases">
        <title>Sphingomonas sp. XMGL2, whole genome shotgun sequencing project.</title>
        <authorList>
            <person name="Zhao G."/>
            <person name="Shen L."/>
        </authorList>
    </citation>
    <scope>NUCLEOTIDE SEQUENCE [LARGE SCALE GENOMIC DNA]</scope>
    <source>
        <strain evidence="7 8">XMGL2</strain>
    </source>
</reference>
<evidence type="ECO:0000256" key="3">
    <source>
        <dbReference type="SAM" id="MobiDB-lite"/>
    </source>
</evidence>
<feature type="domain" description="TonB-dependent receptor-like beta-barrel" evidence="5">
    <location>
        <begin position="441"/>
        <end position="891"/>
    </location>
</feature>
<dbReference type="InterPro" id="IPR000531">
    <property type="entry name" value="Beta-barrel_TonB"/>
</dbReference>
<evidence type="ECO:0000256" key="4">
    <source>
        <dbReference type="SAM" id="SignalP"/>
    </source>
</evidence>
<keyword evidence="2" id="KW-0798">TonB box</keyword>
<feature type="compositionally biased region" description="Polar residues" evidence="3">
    <location>
        <begin position="82"/>
        <end position="101"/>
    </location>
</feature>
<dbReference type="InterPro" id="IPR039426">
    <property type="entry name" value="TonB-dep_rcpt-like"/>
</dbReference>
<dbReference type="EMBL" id="JAHKRT010000001">
    <property type="protein sequence ID" value="MBU3076441.1"/>
    <property type="molecule type" value="Genomic_DNA"/>
</dbReference>
<keyword evidence="1" id="KW-1134">Transmembrane beta strand</keyword>
<keyword evidence="1 2" id="KW-0472">Membrane</keyword>
<dbReference type="Proteomes" id="UP000776276">
    <property type="component" value="Unassembled WGS sequence"/>
</dbReference>
<keyword evidence="1" id="KW-0998">Cell outer membrane</keyword>
<dbReference type="RefSeq" id="WP_216318649.1">
    <property type="nucleotide sequence ID" value="NZ_JAHKRT010000001.1"/>
</dbReference>
<comment type="similarity">
    <text evidence="1 2">Belongs to the TonB-dependent receptor family.</text>
</comment>
<sequence>MARGSSAAALAVTLLYAGVAQAQAAQDDLTQADEQIIVTGSRIERAGFDAPTPTTVIGALELNQGDPPNLQQVLNDSPAFRPSNSPQVGVGNASSAGTAGTPSLRNIGSSLTLVNGRRSVISSNLNFIPMGIVDHIETVTGGASAAYGSDATAGVVNILFKRKVQGLTVGATAGISSRADGQRLGADVTWGTGFAEDRGQIMVAADWQKDSSIPDRNSRPRLASAGIVPVNPSDPADRRQIMVADVNWGNQVPSGLITSGVLAGQMFNEDGTLRAFRSGTPTATPRPGQFPTNVVGGADAVGTYDGIAVTTPSNRIATYAHATYEVADGVTLWADASYGQVRSNYPFLPNILAPVPLTISANNAFLSQDIRDQLSAAGETSFTLGKYWNGPFMLNLSTRRQSYEGAIGFDATLFGSWTAHGYYNHGETRSRERIVTPITARFNDAINAVQGANGPVCAVNADASSANDDAACVPVNLFGVWNASPEAMTYINGVQGGDSISKIDSAELSFQGDLFRLWARQPITVVFGASGRWQSQQQTPASSDDIAGIFMPSLYSTFTVGGKYNVKEAFAEVGVPLLELEGKIKLDLNGAARYADYSRAGGTWVWKGGATIRLFDQILLRGVRSRDFRAPSISSLFSVETINVRPMIDLDTAGRQGIVGYNPAPNFVEYHTGGNPDLKSVISHTTSFGATFSPKFLPGFNASVDWYKIVISNETGTLSGQNLTLACSLGFTAACAQVVRDPTTQTVIRVYANSQNLSKVKSQGIDMEASYRLPLSHLSASLPGTLSLRGLATYVKYTTTDNGISVTNNIGEIAGGTSGGVPHWRANFSANYAGKIIDLGARLRYIGKGIYNRTLIETLVNNKVPAFTYLDMNISFKINDRFTIGANMNNVFDKQPPLSEAGPNYYDAIGRYMSVTARARF</sequence>
<keyword evidence="1" id="KW-0813">Transport</keyword>
<keyword evidence="4" id="KW-0732">Signal</keyword>
<comment type="caution">
    <text evidence="7">The sequence shown here is derived from an EMBL/GenBank/DDBJ whole genome shotgun (WGS) entry which is preliminary data.</text>
</comment>
<dbReference type="Pfam" id="PF07715">
    <property type="entry name" value="Plug"/>
    <property type="match status" value="1"/>
</dbReference>
<gene>
    <name evidence="7" type="ORF">KOF26_01075</name>
</gene>
<dbReference type="InterPro" id="IPR012910">
    <property type="entry name" value="Plug_dom"/>
</dbReference>
<name>A0ABS6BDP3_9SPHN</name>
<keyword evidence="8" id="KW-1185">Reference proteome</keyword>
<dbReference type="PANTHER" id="PTHR47234">
    <property type="match status" value="1"/>
</dbReference>
<protein>
    <submittedName>
        <fullName evidence="7">TonB-dependent receptor</fullName>
    </submittedName>
</protein>
<feature type="signal peptide" evidence="4">
    <location>
        <begin position="1"/>
        <end position="24"/>
    </location>
</feature>
<organism evidence="7 8">
    <name type="scientific">Sphingomonas quercus</name>
    <dbReference type="NCBI Taxonomy" id="2842451"/>
    <lineage>
        <taxon>Bacteria</taxon>
        <taxon>Pseudomonadati</taxon>
        <taxon>Pseudomonadota</taxon>
        <taxon>Alphaproteobacteria</taxon>
        <taxon>Sphingomonadales</taxon>
        <taxon>Sphingomonadaceae</taxon>
        <taxon>Sphingomonas</taxon>
    </lineage>
</organism>
<feature type="region of interest" description="Disordered" evidence="3">
    <location>
        <begin position="80"/>
        <end position="101"/>
    </location>
</feature>
<comment type="subcellular location">
    <subcellularLocation>
        <location evidence="1">Cell outer membrane</location>
        <topology evidence="1">Multi-pass membrane protein</topology>
    </subcellularLocation>
</comment>
<evidence type="ECO:0000313" key="8">
    <source>
        <dbReference type="Proteomes" id="UP000776276"/>
    </source>
</evidence>
<feature type="chain" id="PRO_5047408958" evidence="4">
    <location>
        <begin position="25"/>
        <end position="921"/>
    </location>
</feature>
<evidence type="ECO:0000259" key="6">
    <source>
        <dbReference type="Pfam" id="PF07715"/>
    </source>
</evidence>
<evidence type="ECO:0000313" key="7">
    <source>
        <dbReference type="EMBL" id="MBU3076441.1"/>
    </source>
</evidence>
<feature type="domain" description="TonB-dependent receptor plug" evidence="6">
    <location>
        <begin position="49"/>
        <end position="155"/>
    </location>
</feature>
<proteinExistence type="inferred from homology"/>
<evidence type="ECO:0000256" key="1">
    <source>
        <dbReference type="PROSITE-ProRule" id="PRU01360"/>
    </source>
</evidence>
<keyword evidence="7" id="KW-0675">Receptor</keyword>
<dbReference type="PANTHER" id="PTHR47234:SF3">
    <property type="entry name" value="SECRETIN_TONB SHORT N-TERMINAL DOMAIN-CONTAINING PROTEIN"/>
    <property type="match status" value="1"/>
</dbReference>
<accession>A0ABS6BDP3</accession>